<dbReference type="InterPro" id="IPR029056">
    <property type="entry name" value="Ribokinase-like"/>
</dbReference>
<dbReference type="PANTHER" id="PTHR43085">
    <property type="entry name" value="HEXOKINASE FAMILY MEMBER"/>
    <property type="match status" value="1"/>
</dbReference>
<evidence type="ECO:0000313" key="7">
    <source>
        <dbReference type="EMBL" id="CAB4780187.1"/>
    </source>
</evidence>
<evidence type="ECO:0000313" key="6">
    <source>
        <dbReference type="EMBL" id="CAB4687286.1"/>
    </source>
</evidence>
<dbReference type="EMBL" id="CAEZUJ010000010">
    <property type="protein sequence ID" value="CAB4594925.1"/>
    <property type="molecule type" value="Genomic_DNA"/>
</dbReference>
<dbReference type="CDD" id="cd01942">
    <property type="entry name" value="ribokinase_group_A"/>
    <property type="match status" value="1"/>
</dbReference>
<organism evidence="5">
    <name type="scientific">freshwater metagenome</name>
    <dbReference type="NCBI Taxonomy" id="449393"/>
    <lineage>
        <taxon>unclassified sequences</taxon>
        <taxon>metagenomes</taxon>
        <taxon>ecological metagenomes</taxon>
    </lineage>
</organism>
<keyword evidence="2" id="KW-0808">Transferase</keyword>
<dbReference type="AlphaFoldDB" id="A0A6J6G776"/>
<dbReference type="InterPro" id="IPR002173">
    <property type="entry name" value="Carboh/pur_kinase_PfkB_CS"/>
</dbReference>
<evidence type="ECO:0000313" key="8">
    <source>
        <dbReference type="EMBL" id="CAB4856340.1"/>
    </source>
</evidence>
<dbReference type="Gene3D" id="3.40.1190.20">
    <property type="match status" value="1"/>
</dbReference>
<evidence type="ECO:0000313" key="5">
    <source>
        <dbReference type="EMBL" id="CAB4594925.1"/>
    </source>
</evidence>
<dbReference type="EMBL" id="CAEZXH010000056">
    <property type="protein sequence ID" value="CAB4687286.1"/>
    <property type="molecule type" value="Genomic_DNA"/>
</dbReference>
<dbReference type="EMBL" id="CAEZZS010000045">
    <property type="protein sequence ID" value="CAB4780187.1"/>
    <property type="molecule type" value="Genomic_DNA"/>
</dbReference>
<dbReference type="PROSITE" id="PS00583">
    <property type="entry name" value="PFKB_KINASES_1"/>
    <property type="match status" value="1"/>
</dbReference>
<comment type="similarity">
    <text evidence="1">Belongs to the carbohydrate kinase PfkB family.</text>
</comment>
<dbReference type="InterPro" id="IPR050306">
    <property type="entry name" value="PfkB_Carbo_kinase"/>
</dbReference>
<gene>
    <name evidence="5" type="ORF">UFOPK1811_00401</name>
    <name evidence="6" type="ORF">UFOPK2360_00930</name>
    <name evidence="7" type="ORF">UFOPK2922_00978</name>
    <name evidence="8" type="ORF">UFOPK3306_00155</name>
</gene>
<name>A0A6J6G776_9ZZZZ</name>
<evidence type="ECO:0000256" key="3">
    <source>
        <dbReference type="ARBA" id="ARBA00022777"/>
    </source>
</evidence>
<dbReference type="SUPFAM" id="SSF53613">
    <property type="entry name" value="Ribokinase-like"/>
    <property type="match status" value="1"/>
</dbReference>
<keyword evidence="3" id="KW-0418">Kinase</keyword>
<accession>A0A6J6G776</accession>
<evidence type="ECO:0000259" key="4">
    <source>
        <dbReference type="Pfam" id="PF00294"/>
    </source>
</evidence>
<proteinExistence type="inferred from homology"/>
<dbReference type="Pfam" id="PF00294">
    <property type="entry name" value="PfkB"/>
    <property type="match status" value="1"/>
</dbReference>
<feature type="domain" description="Carbohydrate kinase PfkB" evidence="4">
    <location>
        <begin position="34"/>
        <end position="295"/>
    </location>
</feature>
<sequence length="324" mass="35143">MKIAVTGSVATDHLMTFPGRFADSIVAGSIENISLSFLVDELDVRRGGVGANITFGMGVLGLNPILIGAVGRDWDDYNSWLTRHGVDTSSVKVSKTQLTASFTVTTDKELNQIASFYPGAMSEARDIELGPILDKYGGVDLVVITPDNPDAMVRHTEECRHRGVDFAADPSQQLARLDGEVIKTLIDGAKYLFLNEYEMALALQKTGWSEAEVLDRVEMRVITRGSKGARIDSKNFAPIDISVPKENAKVDPTGVGDAFRAGFLTGLSHKLSLERCGQVGAMLATYVVETKGTQEYRFTTAEFVSRFETAYGQSAASELAAIFQ</sequence>
<reference evidence="5" key="1">
    <citation type="submission" date="2020-05" db="EMBL/GenBank/DDBJ databases">
        <authorList>
            <person name="Chiriac C."/>
            <person name="Salcher M."/>
            <person name="Ghai R."/>
            <person name="Kavagutti S V."/>
        </authorList>
    </citation>
    <scope>NUCLEOTIDE SEQUENCE</scope>
</reference>
<dbReference type="GO" id="GO:0016301">
    <property type="term" value="F:kinase activity"/>
    <property type="evidence" value="ECO:0007669"/>
    <property type="project" value="UniProtKB-KW"/>
</dbReference>
<protein>
    <submittedName>
        <fullName evidence="5">Unannotated protein</fullName>
    </submittedName>
</protein>
<dbReference type="EMBL" id="CAFBLI010000006">
    <property type="protein sequence ID" value="CAB4856340.1"/>
    <property type="molecule type" value="Genomic_DNA"/>
</dbReference>
<dbReference type="PANTHER" id="PTHR43085:SF46">
    <property type="entry name" value="ADENOSINE KINASE"/>
    <property type="match status" value="1"/>
</dbReference>
<dbReference type="InterPro" id="IPR011611">
    <property type="entry name" value="PfkB_dom"/>
</dbReference>
<evidence type="ECO:0000256" key="1">
    <source>
        <dbReference type="ARBA" id="ARBA00010688"/>
    </source>
</evidence>
<evidence type="ECO:0000256" key="2">
    <source>
        <dbReference type="ARBA" id="ARBA00022679"/>
    </source>
</evidence>